<evidence type="ECO:0000256" key="5">
    <source>
        <dbReference type="ARBA" id="ARBA00065067"/>
    </source>
</evidence>
<keyword evidence="2" id="KW-0963">Cytoplasm</keyword>
<dbReference type="InterPro" id="IPR006594">
    <property type="entry name" value="LisH"/>
</dbReference>
<dbReference type="Pfam" id="PF23627">
    <property type="entry name" value="LisH_WDR26"/>
    <property type="match status" value="1"/>
</dbReference>
<comment type="caution">
    <text evidence="9">The sequence shown here is derived from an EMBL/GenBank/DDBJ whole genome shotgun (WGS) entry which is preliminary data.</text>
</comment>
<dbReference type="PROSITE" id="PS50082">
    <property type="entry name" value="WD_REPEATS_2"/>
    <property type="match status" value="3"/>
</dbReference>
<dbReference type="PROSITE" id="PS50294">
    <property type="entry name" value="WD_REPEATS_REGION"/>
    <property type="match status" value="3"/>
</dbReference>
<dbReference type="InterPro" id="IPR020472">
    <property type="entry name" value="WD40_PAC1"/>
</dbReference>
<accession>A0AAE1MUR3</accession>
<dbReference type="AlphaFoldDB" id="A0AAE1MUR3"/>
<dbReference type="InterPro" id="IPR006595">
    <property type="entry name" value="CTLH_C"/>
</dbReference>
<gene>
    <name evidence="9" type="ORF">QN277_018679</name>
</gene>
<feature type="repeat" description="WD" evidence="6">
    <location>
        <begin position="267"/>
        <end position="308"/>
    </location>
</feature>
<dbReference type="EMBL" id="JAWXYG010000004">
    <property type="protein sequence ID" value="KAK4275633.1"/>
    <property type="molecule type" value="Genomic_DNA"/>
</dbReference>
<proteinExistence type="predicted"/>
<dbReference type="Gene3D" id="2.130.10.10">
    <property type="entry name" value="YVTN repeat-like/Quinoprotein amine dehydrogenase"/>
    <property type="match status" value="1"/>
</dbReference>
<dbReference type="SMART" id="SM00668">
    <property type="entry name" value="CTLH"/>
    <property type="match status" value="1"/>
</dbReference>
<dbReference type="PROSITE" id="PS50896">
    <property type="entry name" value="LISH"/>
    <property type="match status" value="1"/>
</dbReference>
<evidence type="ECO:0000256" key="2">
    <source>
        <dbReference type="ARBA" id="ARBA00022490"/>
    </source>
</evidence>
<reference evidence="9" key="1">
    <citation type="submission" date="2023-10" db="EMBL/GenBank/DDBJ databases">
        <title>Chromosome-level genome of the transformable northern wattle, Acacia crassicarpa.</title>
        <authorList>
            <person name="Massaro I."/>
            <person name="Sinha N.R."/>
            <person name="Poethig S."/>
            <person name="Leichty A.R."/>
        </authorList>
    </citation>
    <scope>NUCLEOTIDE SEQUENCE</scope>
    <source>
        <strain evidence="9">Acra3RX</strain>
        <tissue evidence="9">Leaf</tissue>
    </source>
</reference>
<sequence length="589" mass="65546">MGGVEDDEPALKRMKLSSNGLIGLSNGSSSEEHIESSSSELMARPLPSEGDKQVVGSKGVIKRDEFVRIIANALYCLGYKKSGTCLEEESGIPVHSLVVNLFIQQILDGNWDESIATLREIGLADETIVRSASFLILEQKFFELLEGEKVMDALKTLRTEVAPLGINSSRIRELSSCIVSRSLSGHANSHKKDIASRPRSKLLEELQKLLPPTIMVPERRLEHLVEQALILQREACQFHNSLDKEMSLYTDHHCGKDQIPSRTLQVLEGHDDEVWFVQFSHNGKYLASSSNDRSAIIWEVGSNGEFSLKHRLCGHQKPVSSLSWSPDDQEVLTCGVEEAIRRWDVLTGKCLQVYEKAGVGMVSCAWLLSGKSILSGLNDKSICMWDLDGNEIDACKGLRTRKISDLAITSDEEQVVSICRDKAVLFFHRETHGERFIEEDQTITSFSLSRDSKFLLVNLLNQEIHLWNVEHVPKLVGKYKGHIRSRFIVRSCFGGIKQSFIASGSEDSQVYIWQRDSQELIEALPGHSGAVNCVSWNPTNPHMLASASDDRTIRIWGLNCLQANYLKAKKSCSSSNGNGNGLHQSNGGT</sequence>
<name>A0AAE1MUR3_9FABA</name>
<evidence type="ECO:0000256" key="6">
    <source>
        <dbReference type="PROSITE-ProRule" id="PRU00221"/>
    </source>
</evidence>
<dbReference type="Proteomes" id="UP001293593">
    <property type="component" value="Unassembled WGS sequence"/>
</dbReference>
<feature type="region of interest" description="Disordered" evidence="7">
    <location>
        <begin position="20"/>
        <end position="50"/>
    </location>
</feature>
<dbReference type="InterPro" id="IPR001680">
    <property type="entry name" value="WD40_rpt"/>
</dbReference>
<organism evidence="9 10">
    <name type="scientific">Acacia crassicarpa</name>
    <name type="common">northern wattle</name>
    <dbReference type="NCBI Taxonomy" id="499986"/>
    <lineage>
        <taxon>Eukaryota</taxon>
        <taxon>Viridiplantae</taxon>
        <taxon>Streptophyta</taxon>
        <taxon>Embryophyta</taxon>
        <taxon>Tracheophyta</taxon>
        <taxon>Spermatophyta</taxon>
        <taxon>Magnoliopsida</taxon>
        <taxon>eudicotyledons</taxon>
        <taxon>Gunneridae</taxon>
        <taxon>Pentapetalae</taxon>
        <taxon>rosids</taxon>
        <taxon>fabids</taxon>
        <taxon>Fabales</taxon>
        <taxon>Fabaceae</taxon>
        <taxon>Caesalpinioideae</taxon>
        <taxon>mimosoid clade</taxon>
        <taxon>Acacieae</taxon>
        <taxon>Acacia</taxon>
    </lineage>
</organism>
<dbReference type="InterPro" id="IPR015943">
    <property type="entry name" value="WD40/YVTN_repeat-like_dom_sf"/>
</dbReference>
<dbReference type="CDD" id="cd00200">
    <property type="entry name" value="WD40"/>
    <property type="match status" value="1"/>
</dbReference>
<dbReference type="PANTHER" id="PTHR22838">
    <property type="entry name" value="WD REPEAT PROTEIN 26-RELATED"/>
    <property type="match status" value="1"/>
</dbReference>
<dbReference type="InterPro" id="IPR051350">
    <property type="entry name" value="WD_repeat-ST_regulator"/>
</dbReference>
<evidence type="ECO:0000313" key="9">
    <source>
        <dbReference type="EMBL" id="KAK4275633.1"/>
    </source>
</evidence>
<dbReference type="FunFam" id="2.130.10.10:FF:000087">
    <property type="entry name" value="WD repeat-containing protein 26 homolog"/>
    <property type="match status" value="1"/>
</dbReference>
<evidence type="ECO:0000259" key="8">
    <source>
        <dbReference type="PROSITE" id="PS50897"/>
    </source>
</evidence>
<evidence type="ECO:0000256" key="1">
    <source>
        <dbReference type="ARBA" id="ARBA00004496"/>
    </source>
</evidence>
<evidence type="ECO:0000313" key="10">
    <source>
        <dbReference type="Proteomes" id="UP001293593"/>
    </source>
</evidence>
<dbReference type="PANTHER" id="PTHR22838:SF0">
    <property type="entry name" value="WD REPEAT-CONTAINING PROTEIN 26"/>
    <property type="match status" value="1"/>
</dbReference>
<dbReference type="PRINTS" id="PR00320">
    <property type="entry name" value="GPROTEINBRPT"/>
</dbReference>
<dbReference type="PROSITE" id="PS00678">
    <property type="entry name" value="WD_REPEATS_1"/>
    <property type="match status" value="1"/>
</dbReference>
<keyword evidence="10" id="KW-1185">Reference proteome</keyword>
<feature type="repeat" description="WD" evidence="6">
    <location>
        <begin position="524"/>
        <end position="559"/>
    </location>
</feature>
<evidence type="ECO:0000256" key="4">
    <source>
        <dbReference type="ARBA" id="ARBA00022737"/>
    </source>
</evidence>
<comment type="subcellular location">
    <subcellularLocation>
        <location evidence="1">Cytoplasm</location>
    </subcellularLocation>
</comment>
<dbReference type="GO" id="GO:0005737">
    <property type="term" value="C:cytoplasm"/>
    <property type="evidence" value="ECO:0007669"/>
    <property type="project" value="UniProtKB-SubCell"/>
</dbReference>
<feature type="compositionally biased region" description="Low complexity" evidence="7">
    <location>
        <begin position="20"/>
        <end position="29"/>
    </location>
</feature>
<dbReference type="SMART" id="SM00320">
    <property type="entry name" value="WD40"/>
    <property type="match status" value="7"/>
</dbReference>
<dbReference type="PROSITE" id="PS50897">
    <property type="entry name" value="CTLH"/>
    <property type="match status" value="1"/>
</dbReference>
<comment type="subunit">
    <text evidence="5">Interacts with RANBPM.</text>
</comment>
<keyword evidence="4" id="KW-0677">Repeat</keyword>
<dbReference type="InterPro" id="IPR019775">
    <property type="entry name" value="WD40_repeat_CS"/>
</dbReference>
<feature type="domain" description="CTLH" evidence="8">
    <location>
        <begin position="95"/>
        <end position="152"/>
    </location>
</feature>
<dbReference type="InterPro" id="IPR036322">
    <property type="entry name" value="WD40_repeat_dom_sf"/>
</dbReference>
<evidence type="ECO:0000256" key="3">
    <source>
        <dbReference type="ARBA" id="ARBA00022574"/>
    </source>
</evidence>
<dbReference type="SUPFAM" id="SSF50978">
    <property type="entry name" value="WD40 repeat-like"/>
    <property type="match status" value="1"/>
</dbReference>
<protein>
    <recommendedName>
        <fullName evidence="8">CTLH domain-containing protein</fullName>
    </recommendedName>
</protein>
<evidence type="ECO:0000256" key="7">
    <source>
        <dbReference type="SAM" id="MobiDB-lite"/>
    </source>
</evidence>
<keyword evidence="3 6" id="KW-0853">WD repeat</keyword>
<dbReference type="Pfam" id="PF00400">
    <property type="entry name" value="WD40"/>
    <property type="match status" value="5"/>
</dbReference>
<feature type="repeat" description="WD" evidence="6">
    <location>
        <begin position="312"/>
        <end position="353"/>
    </location>
</feature>